<dbReference type="AlphaFoldDB" id="A0A159Z0U7"/>
<keyword evidence="4 8" id="KW-0418">Kinase</keyword>
<dbReference type="SUPFAM" id="SSF53613">
    <property type="entry name" value="Ribokinase-like"/>
    <property type="match status" value="1"/>
</dbReference>
<dbReference type="NCBIfam" id="TIGR03168">
    <property type="entry name" value="1-PFK"/>
    <property type="match status" value="1"/>
</dbReference>
<evidence type="ECO:0000256" key="1">
    <source>
        <dbReference type="ARBA" id="ARBA00010688"/>
    </source>
</evidence>
<evidence type="ECO:0000313" key="8">
    <source>
        <dbReference type="EMBL" id="AMY67520.1"/>
    </source>
</evidence>
<evidence type="ECO:0000313" key="9">
    <source>
        <dbReference type="Proteomes" id="UP000076128"/>
    </source>
</evidence>
<sequence length="325" mass="32871">MPLPLSAPPAAPQILTVTLNPSLDLATSAAEVRPGPKLRCEAPTLDPGGGGINVARAIRILGGSATAFVAAAGPTGQTLLRLLEAERVPLAPFEGPGETRQSLAVTDRSTGGQYRLMLPGPAWTRARAAAALTAIAAAALPGGIVILSGSQPPGLPDDFPAQLSRRLARRRARLMLDTSGAALRRAASLHEAPLFALRMDTEEAEDLAGHPLPTRADSADFAQGLVRSGVAGMVIVARGGDGSTLATAALRLHASGVAVPVVSSVGAGDSFLGAFTLALARGEDAGAALCKGSAAAASAVMTDATRLCTRAEAARLLKRVVLSEV</sequence>
<dbReference type="InterPro" id="IPR002173">
    <property type="entry name" value="Carboh/pur_kinase_PfkB_CS"/>
</dbReference>
<reference evidence="8 9" key="1">
    <citation type="submission" date="2015-09" db="EMBL/GenBank/DDBJ databases">
        <title>Complete genome sequence of Defluviimonas alba cai42t isolated from an oilfield in Xinjiang.</title>
        <authorList>
            <person name="Geng S."/>
            <person name="Pan X."/>
            <person name="Wu X."/>
        </authorList>
    </citation>
    <scope>NUCLEOTIDE SEQUENCE [LARGE SCALE GENOMIC DNA]</scope>
    <source>
        <strain evidence="9">cai42</strain>
    </source>
</reference>
<dbReference type="Pfam" id="PF00294">
    <property type="entry name" value="PfkB"/>
    <property type="match status" value="1"/>
</dbReference>
<dbReference type="InterPro" id="IPR017583">
    <property type="entry name" value="Tagatose/fructose_Pkinase"/>
</dbReference>
<keyword evidence="9" id="KW-1185">Reference proteome</keyword>
<comment type="similarity">
    <text evidence="1 6">Belongs to the carbohydrate kinase PfkB family.</text>
</comment>
<dbReference type="CDD" id="cd01164">
    <property type="entry name" value="FruK_PfkB_like"/>
    <property type="match status" value="1"/>
</dbReference>
<dbReference type="GO" id="GO:0003872">
    <property type="term" value="F:6-phosphofructokinase activity"/>
    <property type="evidence" value="ECO:0007669"/>
    <property type="project" value="TreeGrafter"/>
</dbReference>
<dbReference type="InterPro" id="IPR011611">
    <property type="entry name" value="PfkB_dom"/>
</dbReference>
<accession>A0A159Z0U7</accession>
<dbReference type="EMBL" id="CP012661">
    <property type="protein sequence ID" value="AMY67520.1"/>
    <property type="molecule type" value="Genomic_DNA"/>
</dbReference>
<dbReference type="GO" id="GO:0005829">
    <property type="term" value="C:cytosol"/>
    <property type="evidence" value="ECO:0007669"/>
    <property type="project" value="TreeGrafter"/>
</dbReference>
<name>A0A159Z0U7_9RHOB</name>
<gene>
    <name evidence="8" type="ORF">AKL17_0258</name>
</gene>
<proteinExistence type="inferred from homology"/>
<dbReference type="Proteomes" id="UP000076128">
    <property type="component" value="Chromosome"/>
</dbReference>
<dbReference type="PIRSF" id="PIRSF000535">
    <property type="entry name" value="1PFK/6PFK/LacC"/>
    <property type="match status" value="1"/>
</dbReference>
<keyword evidence="2 6" id="KW-0808">Transferase</keyword>
<dbReference type="InterPro" id="IPR029056">
    <property type="entry name" value="Ribokinase-like"/>
</dbReference>
<dbReference type="PROSITE" id="PS00584">
    <property type="entry name" value="PFKB_KINASES_2"/>
    <property type="match status" value="1"/>
</dbReference>
<dbReference type="PATRIC" id="fig|1335048.3.peg.272"/>
<dbReference type="GO" id="GO:0005524">
    <property type="term" value="F:ATP binding"/>
    <property type="evidence" value="ECO:0007669"/>
    <property type="project" value="UniProtKB-KW"/>
</dbReference>
<keyword evidence="3" id="KW-0547">Nucleotide-binding</keyword>
<dbReference type="OrthoDB" id="9801219at2"/>
<organism evidence="8 9">
    <name type="scientific">Frigidibacter mobilis</name>
    <dbReference type="NCBI Taxonomy" id="1335048"/>
    <lineage>
        <taxon>Bacteria</taxon>
        <taxon>Pseudomonadati</taxon>
        <taxon>Pseudomonadota</taxon>
        <taxon>Alphaproteobacteria</taxon>
        <taxon>Rhodobacterales</taxon>
        <taxon>Paracoccaceae</taxon>
        <taxon>Frigidibacter</taxon>
    </lineage>
</organism>
<dbReference type="PANTHER" id="PTHR46566:SF2">
    <property type="entry name" value="ATP-DEPENDENT 6-PHOSPHOFRUCTOKINASE ISOZYME 2"/>
    <property type="match status" value="1"/>
</dbReference>
<evidence type="ECO:0000256" key="3">
    <source>
        <dbReference type="ARBA" id="ARBA00022741"/>
    </source>
</evidence>
<dbReference type="STRING" id="1335048.AKL17_0258"/>
<dbReference type="PANTHER" id="PTHR46566">
    <property type="entry name" value="1-PHOSPHOFRUCTOKINASE-RELATED"/>
    <property type="match status" value="1"/>
</dbReference>
<evidence type="ECO:0000256" key="5">
    <source>
        <dbReference type="ARBA" id="ARBA00022840"/>
    </source>
</evidence>
<keyword evidence="5" id="KW-0067">ATP-binding</keyword>
<dbReference type="Gene3D" id="3.40.1190.20">
    <property type="match status" value="1"/>
</dbReference>
<dbReference type="KEGG" id="daa:AKL17_0258"/>
<evidence type="ECO:0000256" key="6">
    <source>
        <dbReference type="PIRNR" id="PIRNR000535"/>
    </source>
</evidence>
<evidence type="ECO:0000256" key="4">
    <source>
        <dbReference type="ARBA" id="ARBA00022777"/>
    </source>
</evidence>
<feature type="domain" description="Carbohydrate kinase PfkB" evidence="7">
    <location>
        <begin position="33"/>
        <end position="308"/>
    </location>
</feature>
<protein>
    <recommendedName>
        <fullName evidence="6">Phosphofructokinase</fullName>
    </recommendedName>
</protein>
<evidence type="ECO:0000256" key="2">
    <source>
        <dbReference type="ARBA" id="ARBA00022679"/>
    </source>
</evidence>
<evidence type="ECO:0000259" key="7">
    <source>
        <dbReference type="Pfam" id="PF00294"/>
    </source>
</evidence>